<feature type="domain" description="AAA" evidence="4">
    <location>
        <begin position="5"/>
        <end position="164"/>
    </location>
</feature>
<reference evidence="5 6" key="1">
    <citation type="submission" date="2017-08" db="EMBL/GenBank/DDBJ databases">
        <title>The Vibrio qinghaiensis sp.-Q67 is a luminous bacteria isolated firstly from Qinghai lake, Qinghai province, China, which has been proved to be very sensitive to detect environmental and food pollutants. Therefore, complete genome analysis of V. qinghaiensis sp.-Q67 highlights the potential application of this strain on detection of hazards in the contaminated environments.</title>
        <authorList>
            <person name="Gong L."/>
        </authorList>
    </citation>
    <scope>NUCLEOTIDE SEQUENCE [LARGE SCALE GENOMIC DNA]</scope>
    <source>
        <strain evidence="5 6">Q67</strain>
    </source>
</reference>
<name>A0A223N380_9VIBR</name>
<dbReference type="KEGG" id="vqi:CCZ37_16500"/>
<keyword evidence="2" id="KW-0067">ATP-binding</keyword>
<dbReference type="GO" id="GO:0005524">
    <property type="term" value="F:ATP binding"/>
    <property type="evidence" value="ECO:0007669"/>
    <property type="project" value="UniProtKB-KW"/>
</dbReference>
<evidence type="ECO:0000256" key="2">
    <source>
        <dbReference type="ARBA" id="ARBA00022840"/>
    </source>
</evidence>
<evidence type="ECO:0000256" key="1">
    <source>
        <dbReference type="ARBA" id="ARBA00022741"/>
    </source>
</evidence>
<dbReference type="GO" id="GO:0005829">
    <property type="term" value="C:cytosol"/>
    <property type="evidence" value="ECO:0007669"/>
    <property type="project" value="TreeGrafter"/>
</dbReference>
<dbReference type="InterPro" id="IPR050625">
    <property type="entry name" value="ParA/MinD_ATPase"/>
</dbReference>
<organism evidence="5 6">
    <name type="scientific">Vibrio qinghaiensis</name>
    <dbReference type="NCBI Taxonomy" id="2025808"/>
    <lineage>
        <taxon>Bacteria</taxon>
        <taxon>Pseudomonadati</taxon>
        <taxon>Pseudomonadota</taxon>
        <taxon>Gammaproteobacteria</taxon>
        <taxon>Vibrionales</taxon>
        <taxon>Vibrionaceae</taxon>
        <taxon>Vibrio</taxon>
    </lineage>
</organism>
<dbReference type="PANTHER" id="PTHR43384:SF6">
    <property type="entry name" value="SEPTUM SITE-DETERMINING PROTEIN MIND HOMOLOG, CHLOROPLASTIC"/>
    <property type="match status" value="1"/>
</dbReference>
<evidence type="ECO:0000259" key="4">
    <source>
        <dbReference type="Pfam" id="PF13614"/>
    </source>
</evidence>
<dbReference type="RefSeq" id="WP_094501587.1">
    <property type="nucleotide sequence ID" value="NZ_CAWNHI010000002.1"/>
</dbReference>
<dbReference type="GO" id="GO:0016887">
    <property type="term" value="F:ATP hydrolysis activity"/>
    <property type="evidence" value="ECO:0007669"/>
    <property type="project" value="TreeGrafter"/>
</dbReference>
<dbReference type="EMBL" id="CP022742">
    <property type="protein sequence ID" value="ASU24116.1"/>
    <property type="molecule type" value="Genomic_DNA"/>
</dbReference>
<evidence type="ECO:0000313" key="6">
    <source>
        <dbReference type="Proteomes" id="UP000215148"/>
    </source>
</evidence>
<gene>
    <name evidence="5" type="ORF">CCZ37_16500</name>
</gene>
<keyword evidence="6" id="KW-1185">Reference proteome</keyword>
<dbReference type="PANTHER" id="PTHR43384">
    <property type="entry name" value="SEPTUM SITE-DETERMINING PROTEIN MIND HOMOLOG, CHLOROPLASTIC-RELATED"/>
    <property type="match status" value="1"/>
</dbReference>
<dbReference type="InterPro" id="IPR027417">
    <property type="entry name" value="P-loop_NTPase"/>
</dbReference>
<keyword evidence="3" id="KW-1133">Transmembrane helix</keyword>
<dbReference type="GO" id="GO:0051782">
    <property type="term" value="P:negative regulation of cell division"/>
    <property type="evidence" value="ECO:0007669"/>
    <property type="project" value="TreeGrafter"/>
</dbReference>
<evidence type="ECO:0000313" key="5">
    <source>
        <dbReference type="EMBL" id="ASU24116.1"/>
    </source>
</evidence>
<proteinExistence type="predicted"/>
<dbReference type="InterPro" id="IPR025669">
    <property type="entry name" value="AAA_dom"/>
</dbReference>
<sequence length="346" mass="39026">MSNSKIINVISGKGGTGKTLLTAVLADMLGNEGYSVLVIDLDVFVRGLTSLLYFHKKETIQLTQEDKMSVSEFFIDKGDVEISGKTKFSIERYRSFDVIPSVTRVDEILNFKDIMPDDKSEARSIVNTMLKSIEKDYDFIILDSRAGYDELISATHYLSDLSICVEEEDDISKITSNNLVKQLEEDANVPIFRITNKARGIHSERDLAVSGVENLGKVPFDMDVMESFGTFHFWDDISRTLYKASLARSWNLLSSKLRLEKPVTQQRMSLVGSEKIENRLQFISLRDRVSFIYSILITIIGLAYGVFGEQGLKELWSELGSLQTISLGFGFAGLFASLYLLLKKKR</sequence>
<dbReference type="AlphaFoldDB" id="A0A223N380"/>
<keyword evidence="3" id="KW-0812">Transmembrane</keyword>
<evidence type="ECO:0000256" key="3">
    <source>
        <dbReference type="SAM" id="Phobius"/>
    </source>
</evidence>
<dbReference type="GO" id="GO:0009898">
    <property type="term" value="C:cytoplasmic side of plasma membrane"/>
    <property type="evidence" value="ECO:0007669"/>
    <property type="project" value="TreeGrafter"/>
</dbReference>
<dbReference type="Pfam" id="PF13614">
    <property type="entry name" value="AAA_31"/>
    <property type="match status" value="1"/>
</dbReference>
<feature type="transmembrane region" description="Helical" evidence="3">
    <location>
        <begin position="289"/>
        <end position="307"/>
    </location>
</feature>
<accession>A0A223N380</accession>
<dbReference type="Gene3D" id="3.40.50.300">
    <property type="entry name" value="P-loop containing nucleotide triphosphate hydrolases"/>
    <property type="match status" value="1"/>
</dbReference>
<keyword evidence="3" id="KW-0472">Membrane</keyword>
<dbReference type="SUPFAM" id="SSF52540">
    <property type="entry name" value="P-loop containing nucleoside triphosphate hydrolases"/>
    <property type="match status" value="1"/>
</dbReference>
<dbReference type="Proteomes" id="UP000215148">
    <property type="component" value="Chromosome 2"/>
</dbReference>
<keyword evidence="1" id="KW-0547">Nucleotide-binding</keyword>
<feature type="transmembrane region" description="Helical" evidence="3">
    <location>
        <begin position="319"/>
        <end position="342"/>
    </location>
</feature>
<protein>
    <recommendedName>
        <fullName evidence="4">AAA domain-containing protein</fullName>
    </recommendedName>
</protein>